<reference evidence="1 2" key="1">
    <citation type="submission" date="2015-06" db="EMBL/GenBank/DDBJ databases">
        <title>Draft genome sequence of an Alphaproteobacteria species associated to the Mediterranean sponge Oscarella lobularis.</title>
        <authorList>
            <person name="Jourda C."/>
            <person name="Santini S."/>
            <person name="Claverie J.-M."/>
        </authorList>
    </citation>
    <scope>NUCLEOTIDE SEQUENCE [LARGE SCALE GENOMIC DNA]</scope>
    <source>
        <strain evidence="1">IGS</strain>
    </source>
</reference>
<evidence type="ECO:0000313" key="2">
    <source>
        <dbReference type="Proteomes" id="UP000037178"/>
    </source>
</evidence>
<dbReference type="AlphaFoldDB" id="A0A0J9E3U8"/>
<organism evidence="1 2">
    <name type="scientific">Candidatus Rhodobacter oscarellae</name>
    <dbReference type="NCBI Taxonomy" id="1675527"/>
    <lineage>
        <taxon>Bacteria</taxon>
        <taxon>Pseudomonadati</taxon>
        <taxon>Pseudomonadota</taxon>
        <taxon>Alphaproteobacteria</taxon>
        <taxon>Rhodobacterales</taxon>
        <taxon>Rhodobacter group</taxon>
        <taxon>Rhodobacter</taxon>
    </lineage>
</organism>
<dbReference type="Proteomes" id="UP000037178">
    <property type="component" value="Unassembled WGS sequence"/>
</dbReference>
<protein>
    <submittedName>
        <fullName evidence="1">Uncharacterized protein</fullName>
    </submittedName>
</protein>
<keyword evidence="2" id="KW-1185">Reference proteome</keyword>
<dbReference type="EMBL" id="LFTY01000002">
    <property type="protein sequence ID" value="KMW57465.1"/>
    <property type="molecule type" value="Genomic_DNA"/>
</dbReference>
<sequence>MQPKLPPGQHLKELVQRACPARQHHHGVGVHEHDLLTLVHVLGDHQSVALGVGALEPHEVGWDHAEALAARSAVRLSHRAHDAAIARAEDQPPALVGERRAHFLRLSDENPGISGPCATKDTNGCGNSRHGNLSREWVLTPVSRVDIVDQPRLWGFSPWALGKHNE</sequence>
<comment type="caution">
    <text evidence="1">The sequence shown here is derived from an EMBL/GenBank/DDBJ whole genome shotgun (WGS) entry which is preliminary data.</text>
</comment>
<accession>A0A0J9E3U8</accession>
<proteinExistence type="predicted"/>
<evidence type="ECO:0000313" key="1">
    <source>
        <dbReference type="EMBL" id="KMW57465.1"/>
    </source>
</evidence>
<name>A0A0J9E3U8_9RHOB</name>
<dbReference type="STRING" id="1675527.AIOL_002430"/>
<gene>
    <name evidence="1" type="ORF">AIOL_002430</name>
</gene>